<name>A0AAW1H4B1_SAPOF</name>
<evidence type="ECO:0000313" key="2">
    <source>
        <dbReference type="Proteomes" id="UP001443914"/>
    </source>
</evidence>
<sequence length="125" mass="15420">MTTHNPTHLAPIFRPDPGTRYQPNGYLERRQLFLRSYQFSRKRSLGEKLKRSLVRVKRLFSVRFRSARKLRRVVWSDLRYALYVKRRRLSRLVNYYYYNVNSSNKCSNNFKFEFFHRSFQVMQLI</sequence>
<dbReference type="Proteomes" id="UP001443914">
    <property type="component" value="Unassembled WGS sequence"/>
</dbReference>
<accession>A0AAW1H4B1</accession>
<dbReference type="AlphaFoldDB" id="A0AAW1H4B1"/>
<organism evidence="1 2">
    <name type="scientific">Saponaria officinalis</name>
    <name type="common">Common soapwort</name>
    <name type="synonym">Lychnis saponaria</name>
    <dbReference type="NCBI Taxonomy" id="3572"/>
    <lineage>
        <taxon>Eukaryota</taxon>
        <taxon>Viridiplantae</taxon>
        <taxon>Streptophyta</taxon>
        <taxon>Embryophyta</taxon>
        <taxon>Tracheophyta</taxon>
        <taxon>Spermatophyta</taxon>
        <taxon>Magnoliopsida</taxon>
        <taxon>eudicotyledons</taxon>
        <taxon>Gunneridae</taxon>
        <taxon>Pentapetalae</taxon>
        <taxon>Caryophyllales</taxon>
        <taxon>Caryophyllaceae</taxon>
        <taxon>Caryophylleae</taxon>
        <taxon>Saponaria</taxon>
    </lineage>
</organism>
<reference evidence="1" key="1">
    <citation type="submission" date="2024-03" db="EMBL/GenBank/DDBJ databases">
        <title>WGS assembly of Saponaria officinalis var. Norfolk2.</title>
        <authorList>
            <person name="Jenkins J."/>
            <person name="Shu S."/>
            <person name="Grimwood J."/>
            <person name="Barry K."/>
            <person name="Goodstein D."/>
            <person name="Schmutz J."/>
            <person name="Leebens-Mack J."/>
            <person name="Osbourn A."/>
        </authorList>
    </citation>
    <scope>NUCLEOTIDE SEQUENCE [LARGE SCALE GENOMIC DNA]</scope>
    <source>
        <strain evidence="1">JIC</strain>
    </source>
</reference>
<evidence type="ECO:0000313" key="1">
    <source>
        <dbReference type="EMBL" id="KAK9670059.1"/>
    </source>
</evidence>
<protein>
    <recommendedName>
        <fullName evidence="3">Ribosomal protein S4</fullName>
    </recommendedName>
</protein>
<dbReference type="EMBL" id="JBDFQZ010000013">
    <property type="protein sequence ID" value="KAK9670059.1"/>
    <property type="molecule type" value="Genomic_DNA"/>
</dbReference>
<evidence type="ECO:0008006" key="3">
    <source>
        <dbReference type="Google" id="ProtNLM"/>
    </source>
</evidence>
<gene>
    <name evidence="1" type="ORF">RND81_13G174000</name>
</gene>
<comment type="caution">
    <text evidence="1">The sequence shown here is derived from an EMBL/GenBank/DDBJ whole genome shotgun (WGS) entry which is preliminary data.</text>
</comment>
<keyword evidence="2" id="KW-1185">Reference proteome</keyword>
<proteinExistence type="predicted"/>